<comment type="caution">
    <text evidence="3">The sequence shown here is derived from an EMBL/GenBank/DDBJ whole genome shotgun (WGS) entry which is preliminary data.</text>
</comment>
<organism evidence="3 4">
    <name type="scientific">Chromobacterium violaceum</name>
    <dbReference type="NCBI Taxonomy" id="536"/>
    <lineage>
        <taxon>Bacteria</taxon>
        <taxon>Pseudomonadati</taxon>
        <taxon>Pseudomonadota</taxon>
        <taxon>Betaproteobacteria</taxon>
        <taxon>Neisseriales</taxon>
        <taxon>Chromobacteriaceae</taxon>
        <taxon>Chromobacterium</taxon>
    </lineage>
</organism>
<evidence type="ECO:0000313" key="3">
    <source>
        <dbReference type="EMBL" id="OVE48745.1"/>
    </source>
</evidence>
<dbReference type="EMBL" id="NHOO01000006">
    <property type="protein sequence ID" value="OVE48745.1"/>
    <property type="molecule type" value="Genomic_DNA"/>
</dbReference>
<feature type="region of interest" description="Disordered" evidence="1">
    <location>
        <begin position="1"/>
        <end position="26"/>
    </location>
</feature>
<evidence type="ECO:0000259" key="2">
    <source>
        <dbReference type="Pfam" id="PF12773"/>
    </source>
</evidence>
<name>A0A202BBL9_CHRVL</name>
<evidence type="ECO:0000256" key="1">
    <source>
        <dbReference type="SAM" id="MobiDB-lite"/>
    </source>
</evidence>
<keyword evidence="4" id="KW-1185">Reference proteome</keyword>
<dbReference type="AlphaFoldDB" id="A0A202BBL9"/>
<evidence type="ECO:0000313" key="4">
    <source>
        <dbReference type="Proteomes" id="UP000196342"/>
    </source>
</evidence>
<dbReference type="Pfam" id="PF12773">
    <property type="entry name" value="DZR"/>
    <property type="match status" value="1"/>
</dbReference>
<gene>
    <name evidence="3" type="ORF">CBW21_09370</name>
</gene>
<reference evidence="3 4" key="1">
    <citation type="submission" date="2017-05" db="EMBL/GenBank/DDBJ databases">
        <title>Chromobacterium violaceum GHPS1 isolated from Hydrocarbon polluted soil in French Guiana display an awesome secondary metabolite arsenal and a battery of drug and heavy-metal-resistance and detoxification of xenobiotics proteins.</title>
        <authorList>
            <person name="Belbahri L."/>
        </authorList>
    </citation>
    <scope>NUCLEOTIDE SEQUENCE [LARGE SCALE GENOMIC DNA]</scope>
    <source>
        <strain evidence="3 4">GHPS1</strain>
    </source>
</reference>
<dbReference type="RefSeq" id="WP_052262788.1">
    <property type="nucleotide sequence ID" value="NZ_JABXOB010000015.1"/>
</dbReference>
<accession>A0A202BBL9</accession>
<dbReference type="InterPro" id="IPR025874">
    <property type="entry name" value="DZR"/>
</dbReference>
<protein>
    <recommendedName>
        <fullName evidence="2">DZANK-type domain-containing protein</fullName>
    </recommendedName>
</protein>
<dbReference type="Proteomes" id="UP000196342">
    <property type="component" value="Unassembled WGS sequence"/>
</dbReference>
<sequence>MSHFGKWFGGHHGSRKHDGHGRDDAAHRQERAAVLCPGCRQANDAAARFCQHCGAGLLPRRCGQCGQEAAAAAKFCAACGTGLR</sequence>
<feature type="domain" description="DZANK-type" evidence="2">
    <location>
        <begin position="36"/>
        <end position="80"/>
    </location>
</feature>
<proteinExistence type="predicted"/>